<dbReference type="GeneID" id="31009897"/>
<dbReference type="EMBL" id="MNUE01000001">
    <property type="protein sequence ID" value="OJD40758.1"/>
    <property type="molecule type" value="Genomic_DNA"/>
</dbReference>
<evidence type="ECO:0000256" key="1">
    <source>
        <dbReference type="SAM" id="MobiDB-lite"/>
    </source>
</evidence>
<name>A0A1J9RGT6_9PEZI</name>
<feature type="region of interest" description="Disordered" evidence="1">
    <location>
        <begin position="1"/>
        <end position="56"/>
    </location>
</feature>
<comment type="caution">
    <text evidence="2">The sequence shown here is derived from an EMBL/GenBank/DDBJ whole genome shotgun (WGS) entry which is preliminary data.</text>
</comment>
<sequence>MAAKHAQQALFSAPQHSATVTGAGASSWTAPGSSAKNGDQDQHQHQGQHHNRPGAV</sequence>
<evidence type="ECO:0000313" key="3">
    <source>
        <dbReference type="Proteomes" id="UP000183809"/>
    </source>
</evidence>
<proteinExistence type="predicted"/>
<protein>
    <submittedName>
        <fullName evidence="2">Uncharacterized protein</fullName>
    </submittedName>
</protein>
<evidence type="ECO:0000313" key="2">
    <source>
        <dbReference type="EMBL" id="OJD40758.1"/>
    </source>
</evidence>
<dbReference type="RefSeq" id="XP_020135601.1">
    <property type="nucleotide sequence ID" value="XM_020269638.1"/>
</dbReference>
<keyword evidence="3" id="KW-1185">Reference proteome</keyword>
<feature type="compositionally biased region" description="Basic residues" evidence="1">
    <location>
        <begin position="46"/>
        <end position="56"/>
    </location>
</feature>
<reference evidence="2 3" key="1">
    <citation type="submission" date="2016-10" db="EMBL/GenBank/DDBJ databases">
        <title>Proteomics and genomics reveal pathogen-plant mechanisms compatible with a hemibiotrophic lifestyle of Diplodia corticola.</title>
        <authorList>
            <person name="Fernandes I."/>
            <person name="De Jonge R."/>
            <person name="Van De Peer Y."/>
            <person name="Devreese B."/>
            <person name="Alves A."/>
            <person name="Esteves A.C."/>
        </authorList>
    </citation>
    <scope>NUCLEOTIDE SEQUENCE [LARGE SCALE GENOMIC DNA]</scope>
    <source>
        <strain evidence="2 3">CBS 112549</strain>
    </source>
</reference>
<organism evidence="2 3">
    <name type="scientific">Diplodia corticola</name>
    <dbReference type="NCBI Taxonomy" id="236234"/>
    <lineage>
        <taxon>Eukaryota</taxon>
        <taxon>Fungi</taxon>
        <taxon>Dikarya</taxon>
        <taxon>Ascomycota</taxon>
        <taxon>Pezizomycotina</taxon>
        <taxon>Dothideomycetes</taxon>
        <taxon>Dothideomycetes incertae sedis</taxon>
        <taxon>Botryosphaeriales</taxon>
        <taxon>Botryosphaeriaceae</taxon>
        <taxon>Diplodia</taxon>
    </lineage>
</organism>
<accession>A0A1J9RGT6</accession>
<dbReference type="AlphaFoldDB" id="A0A1J9RGT6"/>
<dbReference type="Proteomes" id="UP000183809">
    <property type="component" value="Unassembled WGS sequence"/>
</dbReference>
<gene>
    <name evidence="2" type="ORF">BKCO1_1000260</name>
</gene>
<feature type="compositionally biased region" description="Polar residues" evidence="1">
    <location>
        <begin position="14"/>
        <end position="37"/>
    </location>
</feature>